<protein>
    <recommendedName>
        <fullName evidence="3">Gingipain domain-containing protein</fullName>
    </recommendedName>
</protein>
<gene>
    <name evidence="1" type="ORF">WJU16_06250</name>
</gene>
<evidence type="ECO:0000313" key="2">
    <source>
        <dbReference type="Proteomes" id="UP001485459"/>
    </source>
</evidence>
<evidence type="ECO:0008006" key="3">
    <source>
        <dbReference type="Google" id="ProtNLM"/>
    </source>
</evidence>
<accession>A0ABZ2YUY0</accession>
<name>A0ABZ2YUY0_9BACT</name>
<organism evidence="1 2">
    <name type="scientific">Chitinophaga pollutisoli</name>
    <dbReference type="NCBI Taxonomy" id="3133966"/>
    <lineage>
        <taxon>Bacteria</taxon>
        <taxon>Pseudomonadati</taxon>
        <taxon>Bacteroidota</taxon>
        <taxon>Chitinophagia</taxon>
        <taxon>Chitinophagales</taxon>
        <taxon>Chitinophagaceae</taxon>
        <taxon>Chitinophaga</taxon>
    </lineage>
</organism>
<dbReference type="EMBL" id="CP149822">
    <property type="protein sequence ID" value="WZN42634.1"/>
    <property type="molecule type" value="Genomic_DNA"/>
</dbReference>
<dbReference type="RefSeq" id="WP_341837468.1">
    <property type="nucleotide sequence ID" value="NZ_CP149822.1"/>
</dbReference>
<sequence>MKKDKIIVSNRKALEVKYGAKLPSILQDLEDLKAADKARGLDSEIIFLDDAKAMKGHKITAVKNAEDARQNKRAIDGLYKLFQPDYILIAGAQDVIPFQPLKNLIHSTDDEDAIVPSDLPYACDKAWSEDPGKFVSPTRVVGRLPDLPGGKDPKYFRSLVRDAIASKPGNQKDYLNYLSISVYDWRLSTEESCKNIFGNTKNLHLSPTKGPRWTPTQLKAKTHFINCHGALEDGNYYGQKGSSYPIAHTSGWLEKKLAKGTIVAAECCYGAQLYDPAITASGYPSLASQYLLQHAVAVAGSTTIAYGPAEGQGLADLITQFFLINVLRGASIGRAFLEARQRFLDEMGPTLDPYEIKTLSQFYLLGDPSLVPVNVPAKAREARENRREGLQAKGLMLGQFLAVPKPVPAATEPANIKAFFKAHKFLGKVTKKVFVTEGGAAPLARGIQAKALAAPVKFHVYSTSKFHGKFKETNVLVVKERAGQILGERTYVRR</sequence>
<reference evidence="2" key="1">
    <citation type="submission" date="2024-03" db="EMBL/GenBank/DDBJ databases">
        <title>Chitinophaga horti sp. nov., isolated from garden soil.</title>
        <authorList>
            <person name="Lee D.S."/>
            <person name="Han D.M."/>
            <person name="Baek J.H."/>
            <person name="Choi D.G."/>
            <person name="Jeon J.H."/>
            <person name="Jeon C.O."/>
        </authorList>
    </citation>
    <scope>NUCLEOTIDE SEQUENCE [LARGE SCALE GENOMIC DNA]</scope>
    <source>
        <strain evidence="2">GPA1</strain>
    </source>
</reference>
<evidence type="ECO:0000313" key="1">
    <source>
        <dbReference type="EMBL" id="WZN42634.1"/>
    </source>
</evidence>
<keyword evidence="2" id="KW-1185">Reference proteome</keyword>
<dbReference type="Proteomes" id="UP001485459">
    <property type="component" value="Chromosome"/>
</dbReference>
<proteinExistence type="predicted"/>